<organism evidence="2 3">
    <name type="scientific">Caballeronia novacaledonica</name>
    <dbReference type="NCBI Taxonomy" id="1544861"/>
    <lineage>
        <taxon>Bacteria</taxon>
        <taxon>Pseudomonadati</taxon>
        <taxon>Pseudomonadota</taxon>
        <taxon>Betaproteobacteria</taxon>
        <taxon>Burkholderiales</taxon>
        <taxon>Burkholderiaceae</taxon>
        <taxon>Caballeronia</taxon>
    </lineage>
</organism>
<feature type="domain" description="Cyclophilin-like" evidence="1">
    <location>
        <begin position="90"/>
        <end position="187"/>
    </location>
</feature>
<dbReference type="Proteomes" id="UP000238169">
    <property type="component" value="Unassembled WGS sequence"/>
</dbReference>
<dbReference type="Pfam" id="PF18050">
    <property type="entry name" value="Cyclophil_like2"/>
    <property type="match status" value="1"/>
</dbReference>
<dbReference type="InterPro" id="IPR029000">
    <property type="entry name" value="Cyclophilin-like_dom_sf"/>
</dbReference>
<sequence>MSHALVRIRQQTARRGDCPVLFGSPGRSVWPSQAFVNLAHNNIGTSAANPVAAIRLQFPRARCRTVLQHANVGRQSNREQGIVVKIRFVLNGTLVTGRLDDNATSRDFVAMLPLPLRLVDFAATEKIAYLPRRLNTDGTPSGIVPYAGDVTYYEPWGNIAVFHKDFRHSPGLVKLGRLDCGLEELRTTGASDILIERADD</sequence>
<keyword evidence="3" id="KW-1185">Reference proteome</keyword>
<protein>
    <recommendedName>
        <fullName evidence="1">Cyclophilin-like domain-containing protein</fullName>
    </recommendedName>
</protein>
<reference evidence="3" key="1">
    <citation type="submission" date="2018-01" db="EMBL/GenBank/DDBJ databases">
        <authorList>
            <person name="Peeters C."/>
        </authorList>
    </citation>
    <scope>NUCLEOTIDE SEQUENCE [LARGE SCALE GENOMIC DNA]</scope>
</reference>
<dbReference type="Gene3D" id="2.40.100.20">
    <property type="match status" value="1"/>
</dbReference>
<evidence type="ECO:0000313" key="2">
    <source>
        <dbReference type="EMBL" id="SPB14855.1"/>
    </source>
</evidence>
<dbReference type="AlphaFoldDB" id="A0A2U3I3Y8"/>
<name>A0A2U3I3Y8_9BURK</name>
<dbReference type="InterPro" id="IPR041183">
    <property type="entry name" value="Cyclophilin-like"/>
</dbReference>
<evidence type="ECO:0000259" key="1">
    <source>
        <dbReference type="Pfam" id="PF18050"/>
    </source>
</evidence>
<dbReference type="EMBL" id="OGTP01000005">
    <property type="protein sequence ID" value="SPB14855.1"/>
    <property type="molecule type" value="Genomic_DNA"/>
</dbReference>
<gene>
    <name evidence="2" type="ORF">NOV72_02086</name>
</gene>
<proteinExistence type="predicted"/>
<dbReference type="SUPFAM" id="SSF50891">
    <property type="entry name" value="Cyclophilin-like"/>
    <property type="match status" value="1"/>
</dbReference>
<accession>A0A2U3I3Y8</accession>
<evidence type="ECO:0000313" key="3">
    <source>
        <dbReference type="Proteomes" id="UP000238169"/>
    </source>
</evidence>